<evidence type="ECO:0000313" key="1">
    <source>
        <dbReference type="EMBL" id="KAH0873161.1"/>
    </source>
</evidence>
<gene>
    <name evidence="1" type="ORF">HID58_070523</name>
</gene>
<comment type="caution">
    <text evidence="1">The sequence shown here is derived from an EMBL/GenBank/DDBJ whole genome shotgun (WGS) entry which is preliminary data.</text>
</comment>
<keyword evidence="2" id="KW-1185">Reference proteome</keyword>
<dbReference type="EMBL" id="JAGKQM010000016">
    <property type="protein sequence ID" value="KAH0873161.1"/>
    <property type="molecule type" value="Genomic_DNA"/>
</dbReference>
<organism evidence="1 2">
    <name type="scientific">Brassica napus</name>
    <name type="common">Rape</name>
    <dbReference type="NCBI Taxonomy" id="3708"/>
    <lineage>
        <taxon>Eukaryota</taxon>
        <taxon>Viridiplantae</taxon>
        <taxon>Streptophyta</taxon>
        <taxon>Embryophyta</taxon>
        <taxon>Tracheophyta</taxon>
        <taxon>Spermatophyta</taxon>
        <taxon>Magnoliopsida</taxon>
        <taxon>eudicotyledons</taxon>
        <taxon>Gunneridae</taxon>
        <taxon>Pentapetalae</taxon>
        <taxon>rosids</taxon>
        <taxon>malvids</taxon>
        <taxon>Brassicales</taxon>
        <taxon>Brassicaceae</taxon>
        <taxon>Brassiceae</taxon>
        <taxon>Brassica</taxon>
    </lineage>
</organism>
<sequence>MRFSPPDLTEIEGSLLSLDHQRGETVVDCAWIWVRSEIRDPPEALTRRCRPRLCSSYSPHSKYSFHGVPQRMVSSHFLLSSSSTRRTTLDVDVSRGKSDAFFHRQVTCFKEFCAPSVLHFPFQSSRSIAICNPAVSAASSRNEGPKRLTALDRDLHLQWSELRGVSQALPSMPARNHFGEARSISPSGYSLALRFKPVEHEALWYGCSKCCLCASM</sequence>
<evidence type="ECO:0000313" key="2">
    <source>
        <dbReference type="Proteomes" id="UP000824890"/>
    </source>
</evidence>
<protein>
    <submittedName>
        <fullName evidence="1">Uncharacterized protein</fullName>
    </submittedName>
</protein>
<reference evidence="1 2" key="1">
    <citation type="submission" date="2021-05" db="EMBL/GenBank/DDBJ databases">
        <title>Genome Assembly of Synthetic Allotetraploid Brassica napus Reveals Homoeologous Exchanges between Subgenomes.</title>
        <authorList>
            <person name="Davis J.T."/>
        </authorList>
    </citation>
    <scope>NUCLEOTIDE SEQUENCE [LARGE SCALE GENOMIC DNA]</scope>
    <source>
        <strain evidence="2">cv. Da-Ae</strain>
        <tissue evidence="1">Seedling</tissue>
    </source>
</reference>
<dbReference type="Proteomes" id="UP000824890">
    <property type="component" value="Unassembled WGS sequence"/>
</dbReference>
<accession>A0ABQ7YZ11</accession>
<name>A0ABQ7YZ11_BRANA</name>
<proteinExistence type="predicted"/>